<accession>A0ACB9IVW8</accession>
<keyword evidence="2" id="KW-1185">Reference proteome</keyword>
<evidence type="ECO:0000313" key="1">
    <source>
        <dbReference type="EMBL" id="KAI3811646.1"/>
    </source>
</evidence>
<reference evidence="1 2" key="2">
    <citation type="journal article" date="2022" name="Mol. Ecol. Resour.">
        <title>The genomes of chicory, endive, great burdock and yacon provide insights into Asteraceae paleo-polyploidization history and plant inulin production.</title>
        <authorList>
            <person name="Fan W."/>
            <person name="Wang S."/>
            <person name="Wang H."/>
            <person name="Wang A."/>
            <person name="Jiang F."/>
            <person name="Liu H."/>
            <person name="Zhao H."/>
            <person name="Xu D."/>
            <person name="Zhang Y."/>
        </authorList>
    </citation>
    <scope>NUCLEOTIDE SEQUENCE [LARGE SCALE GENOMIC DNA]</scope>
    <source>
        <strain evidence="2">cv. Yunnan</strain>
        <tissue evidence="1">Leaves</tissue>
    </source>
</reference>
<dbReference type="Proteomes" id="UP001056120">
    <property type="component" value="Linkage Group LG07"/>
</dbReference>
<evidence type="ECO:0000313" key="2">
    <source>
        <dbReference type="Proteomes" id="UP001056120"/>
    </source>
</evidence>
<gene>
    <name evidence="1" type="ORF">L1987_21372</name>
</gene>
<name>A0ACB9IVW8_9ASTR</name>
<dbReference type="EMBL" id="CM042024">
    <property type="protein sequence ID" value="KAI3811646.1"/>
    <property type="molecule type" value="Genomic_DNA"/>
</dbReference>
<organism evidence="1 2">
    <name type="scientific">Smallanthus sonchifolius</name>
    <dbReference type="NCBI Taxonomy" id="185202"/>
    <lineage>
        <taxon>Eukaryota</taxon>
        <taxon>Viridiplantae</taxon>
        <taxon>Streptophyta</taxon>
        <taxon>Embryophyta</taxon>
        <taxon>Tracheophyta</taxon>
        <taxon>Spermatophyta</taxon>
        <taxon>Magnoliopsida</taxon>
        <taxon>eudicotyledons</taxon>
        <taxon>Gunneridae</taxon>
        <taxon>Pentapetalae</taxon>
        <taxon>asterids</taxon>
        <taxon>campanulids</taxon>
        <taxon>Asterales</taxon>
        <taxon>Asteraceae</taxon>
        <taxon>Asteroideae</taxon>
        <taxon>Heliantheae alliance</taxon>
        <taxon>Millerieae</taxon>
        <taxon>Smallanthus</taxon>
    </lineage>
</organism>
<comment type="caution">
    <text evidence="1">The sequence shown here is derived from an EMBL/GenBank/DDBJ whole genome shotgun (WGS) entry which is preliminary data.</text>
</comment>
<proteinExistence type="predicted"/>
<sequence length="71" mass="7430">MEAGRKRWSPGTAAGDGDNGGCHGSPLRWHVTGKDGGGLPGVQRNRVKAVRVLVVTVRGRLKGVDRKDVAG</sequence>
<reference evidence="2" key="1">
    <citation type="journal article" date="2022" name="Mol. Ecol. Resour.">
        <title>The genomes of chicory, endive, great burdock and yacon provide insights into Asteraceae palaeo-polyploidization history and plant inulin production.</title>
        <authorList>
            <person name="Fan W."/>
            <person name="Wang S."/>
            <person name="Wang H."/>
            <person name="Wang A."/>
            <person name="Jiang F."/>
            <person name="Liu H."/>
            <person name="Zhao H."/>
            <person name="Xu D."/>
            <person name="Zhang Y."/>
        </authorList>
    </citation>
    <scope>NUCLEOTIDE SEQUENCE [LARGE SCALE GENOMIC DNA]</scope>
    <source>
        <strain evidence="2">cv. Yunnan</strain>
    </source>
</reference>
<protein>
    <submittedName>
        <fullName evidence="1">Uncharacterized protein</fullName>
    </submittedName>
</protein>